<keyword evidence="1" id="KW-0472">Membrane</keyword>
<feature type="transmembrane region" description="Helical" evidence="1">
    <location>
        <begin position="66"/>
        <end position="86"/>
    </location>
</feature>
<dbReference type="OrthoDB" id="7345733at2"/>
<organism evidence="2 3">
    <name type="scientific">Methylobacterium terricola</name>
    <dbReference type="NCBI Taxonomy" id="2583531"/>
    <lineage>
        <taxon>Bacteria</taxon>
        <taxon>Pseudomonadati</taxon>
        <taxon>Pseudomonadota</taxon>
        <taxon>Alphaproteobacteria</taxon>
        <taxon>Hyphomicrobiales</taxon>
        <taxon>Methylobacteriaceae</taxon>
        <taxon>Methylobacterium</taxon>
    </lineage>
</organism>
<dbReference type="Proteomes" id="UP000305267">
    <property type="component" value="Unassembled WGS sequence"/>
</dbReference>
<evidence type="ECO:0000313" key="2">
    <source>
        <dbReference type="EMBL" id="TNC13654.1"/>
    </source>
</evidence>
<keyword evidence="1" id="KW-1133">Transmembrane helix</keyword>
<dbReference type="EMBL" id="VDDA01000004">
    <property type="protein sequence ID" value="TNC13654.1"/>
    <property type="molecule type" value="Genomic_DNA"/>
</dbReference>
<dbReference type="AlphaFoldDB" id="A0A5C4LI36"/>
<feature type="transmembrane region" description="Helical" evidence="1">
    <location>
        <begin position="40"/>
        <end position="60"/>
    </location>
</feature>
<keyword evidence="1" id="KW-0812">Transmembrane</keyword>
<protein>
    <submittedName>
        <fullName evidence="2">PH domain-containing protein</fullName>
    </submittedName>
</protein>
<evidence type="ECO:0000313" key="3">
    <source>
        <dbReference type="Proteomes" id="UP000305267"/>
    </source>
</evidence>
<evidence type="ECO:0000256" key="1">
    <source>
        <dbReference type="SAM" id="Phobius"/>
    </source>
</evidence>
<accession>A0A5C4LI36</accession>
<keyword evidence="3" id="KW-1185">Reference proteome</keyword>
<reference evidence="2 3" key="1">
    <citation type="submission" date="2019-06" db="EMBL/GenBank/DDBJ databases">
        <title>Genome of Methylobacterium sp. 17Sr1-39.</title>
        <authorList>
            <person name="Seo T."/>
        </authorList>
    </citation>
    <scope>NUCLEOTIDE SEQUENCE [LARGE SCALE GENOMIC DNA]</scope>
    <source>
        <strain evidence="2 3">17Sr1-39</strain>
    </source>
</reference>
<dbReference type="InterPro" id="IPR054839">
    <property type="entry name" value="puhB_PGC"/>
</dbReference>
<dbReference type="NCBIfam" id="NF040894">
    <property type="entry name" value="puhB_PGC"/>
    <property type="match status" value="1"/>
</dbReference>
<gene>
    <name evidence="2" type="ORF">FF100_12840</name>
</gene>
<comment type="caution">
    <text evidence="2">The sequence shown here is derived from an EMBL/GenBank/DDBJ whole genome shotgun (WGS) entry which is preliminary data.</text>
</comment>
<proteinExistence type="predicted"/>
<name>A0A5C4LI36_9HYPH</name>
<sequence length="213" mass="22642">MTGAAAVTDLLPHGLPGPLPKGERLLWQGRPALLSLARRAFHVDLVALYFGGLALVQTVSAGRVAAAWPVLLAGVLALVILFALAWGACRTTVYTLTDARLMLRIGIALQMDVNLPLREIEGAAFHRFSDGSGDLPLLLKPSVRLAYLHLWPHARPWRLTRPEPMLRCVPEAEAIAKRIAAALAEANGQPVQALPPAPVASPALPGRLAAAGH</sequence>